<organism evidence="1 2">
    <name type="scientific">Agrobacterium tumefaciens str. B6</name>
    <dbReference type="NCBI Taxonomy" id="1183423"/>
    <lineage>
        <taxon>Bacteria</taxon>
        <taxon>Pseudomonadati</taxon>
        <taxon>Pseudomonadota</taxon>
        <taxon>Alphaproteobacteria</taxon>
        <taxon>Hyphomicrobiales</taxon>
        <taxon>Rhizobiaceae</taxon>
        <taxon>Rhizobium/Agrobacterium group</taxon>
        <taxon>Agrobacterium</taxon>
        <taxon>Agrobacterium tumefaciens complex</taxon>
    </lineage>
</organism>
<dbReference type="EMBL" id="FCNL01000040">
    <property type="protein sequence ID" value="CVI24477.1"/>
    <property type="molecule type" value="Genomic_DNA"/>
</dbReference>
<reference evidence="1 2" key="1">
    <citation type="submission" date="2016-01" db="EMBL/GenBank/DDBJ databases">
        <authorList>
            <person name="Regsiter A."/>
            <person name="william w."/>
        </authorList>
    </citation>
    <scope>NUCLEOTIDE SEQUENCE [LARGE SCALE GENOMIC DNA]</scope>
    <source>
        <strain evidence="1 2">B6</strain>
    </source>
</reference>
<dbReference type="AlphaFoldDB" id="A0A822VBB2"/>
<comment type="caution">
    <text evidence="1">The sequence shown here is derived from an EMBL/GenBank/DDBJ whole genome shotgun (WGS) entry which is preliminary data.</text>
</comment>
<dbReference type="Proteomes" id="UP000192074">
    <property type="component" value="Unassembled WGS sequence"/>
</dbReference>
<name>A0A822VBB2_AGRTU</name>
<evidence type="ECO:0000313" key="2">
    <source>
        <dbReference type="Proteomes" id="UP000192074"/>
    </source>
</evidence>
<protein>
    <submittedName>
        <fullName evidence="1">Uncharacterized protein</fullName>
    </submittedName>
</protein>
<sequence>MIYMLAVAIALYFLTEMHSGRAA</sequence>
<proteinExistence type="predicted"/>
<gene>
    <name evidence="1" type="ORF">AGR4A_pAt10144</name>
</gene>
<accession>A0A822VBB2</accession>
<evidence type="ECO:0000313" key="1">
    <source>
        <dbReference type="EMBL" id="CVI24477.1"/>
    </source>
</evidence>